<sequence>MPPKTRSSTKRTTAVDIRDIVSWTSAVTGEMVFYERFHEYDEEGEALFVQLRMSEQGELVPWINDEEDEDQDFEMAENDSVNEEEVDPDFIPEADRAADEDHVGAQRLAQKVQMAPKQRRLPTKRRQTPKVNKITTIFANPLSHDSLPAALVIGMIDDMTDLVQHESILDFSVGPLSEAVLQSTSQKSLSSMLRNFRVDDLSEVNGARAHAMEKEAYDSVRPSKFINGRWVLDPRPIIFRPSNPAYREIVDLGPS</sequence>
<accession>A0A9P8EP91</accession>
<reference evidence="1" key="2">
    <citation type="submission" date="2021-08" db="EMBL/GenBank/DDBJ databases">
        <authorList>
            <person name="Gostincar C."/>
            <person name="Sun X."/>
            <person name="Song Z."/>
            <person name="Gunde-Cimerman N."/>
        </authorList>
    </citation>
    <scope>NUCLEOTIDE SEQUENCE</scope>
    <source>
        <strain evidence="1">EXF-9911</strain>
    </source>
</reference>
<dbReference type="AlphaFoldDB" id="A0A9P8EP91"/>
<feature type="non-terminal residue" evidence="1">
    <location>
        <position position="255"/>
    </location>
</feature>
<gene>
    <name evidence="1" type="ORF">KCU76_g4406</name>
</gene>
<dbReference type="OrthoDB" id="3917209at2759"/>
<organism evidence="1 2">
    <name type="scientific">Aureobasidium melanogenum</name>
    <name type="common">Aureobasidium pullulans var. melanogenum</name>
    <dbReference type="NCBI Taxonomy" id="46634"/>
    <lineage>
        <taxon>Eukaryota</taxon>
        <taxon>Fungi</taxon>
        <taxon>Dikarya</taxon>
        <taxon>Ascomycota</taxon>
        <taxon>Pezizomycotina</taxon>
        <taxon>Dothideomycetes</taxon>
        <taxon>Dothideomycetidae</taxon>
        <taxon>Dothideales</taxon>
        <taxon>Saccotheciaceae</taxon>
        <taxon>Aureobasidium</taxon>
    </lineage>
</organism>
<dbReference type="Proteomes" id="UP000779574">
    <property type="component" value="Unassembled WGS sequence"/>
</dbReference>
<dbReference type="EMBL" id="JAHFXF010000128">
    <property type="protein sequence ID" value="KAG9695528.1"/>
    <property type="molecule type" value="Genomic_DNA"/>
</dbReference>
<name>A0A9P8EP91_AURME</name>
<reference evidence="1" key="1">
    <citation type="journal article" date="2021" name="J Fungi (Basel)">
        <title>Virulence traits and population genomics of the black yeast Aureobasidium melanogenum.</title>
        <authorList>
            <person name="Cernosa A."/>
            <person name="Sun X."/>
            <person name="Gostincar C."/>
            <person name="Fang C."/>
            <person name="Gunde-Cimerman N."/>
            <person name="Song Z."/>
        </authorList>
    </citation>
    <scope>NUCLEOTIDE SEQUENCE</scope>
    <source>
        <strain evidence="1">EXF-9911</strain>
    </source>
</reference>
<evidence type="ECO:0000313" key="1">
    <source>
        <dbReference type="EMBL" id="KAG9695528.1"/>
    </source>
</evidence>
<evidence type="ECO:0000313" key="2">
    <source>
        <dbReference type="Proteomes" id="UP000779574"/>
    </source>
</evidence>
<proteinExistence type="predicted"/>
<comment type="caution">
    <text evidence="1">The sequence shown here is derived from an EMBL/GenBank/DDBJ whole genome shotgun (WGS) entry which is preliminary data.</text>
</comment>
<protein>
    <submittedName>
        <fullName evidence="1">Uncharacterized protein</fullName>
    </submittedName>
</protein>